<sequence>MGGLVGYGSSSEEDEPSKTEARSTTISKSNEKLSGPASNANGKNGTVEAASLPESGGEEHMRTEDGCVKPLIGPTMPDRMDDHQEQGPSSAALESMSEREAVRYLTQASHPMTSIPPSPPDSPDPTLNAKFKRFLDLKAQGVHFNNDLAIKSTFRNPSLLSMMMVRAGLDGNDQYRTSLPLEVWDPSSFPPSAYKEELLRSQQTLRESELSTKRNLSASGKRTIEFTSGGTSGSTSRDSTPGMANKRKRP</sequence>
<feature type="region of interest" description="Disordered" evidence="1">
    <location>
        <begin position="205"/>
        <end position="250"/>
    </location>
</feature>
<dbReference type="Proteomes" id="UP000053617">
    <property type="component" value="Unassembled WGS sequence"/>
</dbReference>
<dbReference type="VEuPathDB" id="FungiDB:Z518_10479"/>
<dbReference type="PANTHER" id="PTHR13464">
    <property type="entry name" value="TRANSCRIPTIONAL REGULATOR PROTEIN HCNGP"/>
    <property type="match status" value="1"/>
</dbReference>
<keyword evidence="3" id="KW-1185">Reference proteome</keyword>
<evidence type="ECO:0000256" key="1">
    <source>
        <dbReference type="SAM" id="MobiDB-lite"/>
    </source>
</evidence>
<evidence type="ECO:0008006" key="4">
    <source>
        <dbReference type="Google" id="ProtNLM"/>
    </source>
</evidence>
<feature type="compositionally biased region" description="Basic and acidic residues" evidence="1">
    <location>
        <begin position="57"/>
        <end position="67"/>
    </location>
</feature>
<dbReference type="GO" id="GO:0005634">
    <property type="term" value="C:nucleus"/>
    <property type="evidence" value="ECO:0007669"/>
    <property type="project" value="TreeGrafter"/>
</dbReference>
<protein>
    <recommendedName>
        <fullName evidence="4">HCNGP-like protein</fullName>
    </recommendedName>
</protein>
<reference evidence="2 3" key="1">
    <citation type="submission" date="2015-01" db="EMBL/GenBank/DDBJ databases">
        <title>The Genome Sequence of Rhinocladiella mackenzie CBS 650.93.</title>
        <authorList>
            <consortium name="The Broad Institute Genomics Platform"/>
            <person name="Cuomo C."/>
            <person name="de Hoog S."/>
            <person name="Gorbushina A."/>
            <person name="Stielow B."/>
            <person name="Teixiera M."/>
            <person name="Abouelleil A."/>
            <person name="Chapman S.B."/>
            <person name="Priest M."/>
            <person name="Young S.K."/>
            <person name="Wortman J."/>
            <person name="Nusbaum C."/>
            <person name="Birren B."/>
        </authorList>
    </citation>
    <scope>NUCLEOTIDE SEQUENCE [LARGE SCALE GENOMIC DNA]</scope>
    <source>
        <strain evidence="2 3">CBS 650.93</strain>
    </source>
</reference>
<gene>
    <name evidence="2" type="ORF">Z518_10479</name>
</gene>
<accession>A0A0D2IUD6</accession>
<dbReference type="GO" id="GO:0006355">
    <property type="term" value="P:regulation of DNA-templated transcription"/>
    <property type="evidence" value="ECO:0007669"/>
    <property type="project" value="InterPro"/>
</dbReference>
<feature type="compositionally biased region" description="Low complexity" evidence="1">
    <location>
        <begin position="227"/>
        <end position="242"/>
    </location>
</feature>
<evidence type="ECO:0000313" key="3">
    <source>
        <dbReference type="Proteomes" id="UP000053617"/>
    </source>
</evidence>
<organism evidence="2 3">
    <name type="scientific">Rhinocladiella mackenziei CBS 650.93</name>
    <dbReference type="NCBI Taxonomy" id="1442369"/>
    <lineage>
        <taxon>Eukaryota</taxon>
        <taxon>Fungi</taxon>
        <taxon>Dikarya</taxon>
        <taxon>Ascomycota</taxon>
        <taxon>Pezizomycotina</taxon>
        <taxon>Eurotiomycetes</taxon>
        <taxon>Chaetothyriomycetidae</taxon>
        <taxon>Chaetothyriales</taxon>
        <taxon>Herpotrichiellaceae</taxon>
        <taxon>Rhinocladiella</taxon>
    </lineage>
</organism>
<dbReference type="InterPro" id="IPR012479">
    <property type="entry name" value="SAP30BP"/>
</dbReference>
<dbReference type="PANTHER" id="PTHR13464:SF0">
    <property type="entry name" value="SAP30-BINDING PROTEIN"/>
    <property type="match status" value="1"/>
</dbReference>
<dbReference type="OrthoDB" id="1714508at2759"/>
<feature type="compositionally biased region" description="Pro residues" evidence="1">
    <location>
        <begin position="114"/>
        <end position="123"/>
    </location>
</feature>
<dbReference type="GeneID" id="25298550"/>
<dbReference type="RefSeq" id="XP_013267476.1">
    <property type="nucleotide sequence ID" value="XM_013412022.1"/>
</dbReference>
<dbReference type="AlphaFoldDB" id="A0A0D2IUD6"/>
<dbReference type="EMBL" id="KN847483">
    <property type="protein sequence ID" value="KIX00340.1"/>
    <property type="molecule type" value="Genomic_DNA"/>
</dbReference>
<dbReference type="Pfam" id="PF07818">
    <property type="entry name" value="HCNGP"/>
    <property type="match status" value="1"/>
</dbReference>
<evidence type="ECO:0000313" key="2">
    <source>
        <dbReference type="EMBL" id="KIX00340.1"/>
    </source>
</evidence>
<feature type="region of interest" description="Disordered" evidence="1">
    <location>
        <begin position="1"/>
        <end position="127"/>
    </location>
</feature>
<name>A0A0D2IUD6_9EURO</name>
<dbReference type="HOGENOM" id="CLU_064352_1_1_1"/>
<dbReference type="STRING" id="1442369.A0A0D2IUD6"/>
<proteinExistence type="predicted"/>